<organism evidence="4 5">
    <name type="scientific">Pontibacter anaerobius</name>
    <dbReference type="NCBI Taxonomy" id="2993940"/>
    <lineage>
        <taxon>Bacteria</taxon>
        <taxon>Pseudomonadati</taxon>
        <taxon>Bacteroidota</taxon>
        <taxon>Cytophagia</taxon>
        <taxon>Cytophagales</taxon>
        <taxon>Hymenobacteraceae</taxon>
        <taxon>Pontibacter</taxon>
    </lineage>
</organism>
<dbReference type="PROSITE" id="PS50933">
    <property type="entry name" value="CHRD"/>
    <property type="match status" value="1"/>
</dbReference>
<feature type="region of interest" description="Disordered" evidence="1">
    <location>
        <begin position="115"/>
        <end position="140"/>
    </location>
</feature>
<dbReference type="SMART" id="SM00754">
    <property type="entry name" value="CHRD"/>
    <property type="match status" value="1"/>
</dbReference>
<evidence type="ECO:0000256" key="1">
    <source>
        <dbReference type="SAM" id="MobiDB-lite"/>
    </source>
</evidence>
<feature type="chain" id="PRO_5045092590" evidence="2">
    <location>
        <begin position="26"/>
        <end position="170"/>
    </location>
</feature>
<proteinExistence type="predicted"/>
<sequence>MKQFRNLWLMIGLLFSLTLVLSSCDDDDDDGTIAPVDEVAFENIALTGEAEVQDQPVVTDGSGTLHVFYNMETNVIRYNVTWQLGNDADVTTGMHFHGPATTSESAEIVIGIPISGSTSGYDEDEPNKGAISGQTRPLTQQEEEQFLSGLWYLNIHSTTYPDGELRGQVD</sequence>
<dbReference type="RefSeq" id="WP_266051908.1">
    <property type="nucleotide sequence ID" value="NZ_JAPFQO010000004.1"/>
</dbReference>
<dbReference type="Pfam" id="PF07452">
    <property type="entry name" value="CHRD"/>
    <property type="match status" value="1"/>
</dbReference>
<gene>
    <name evidence="4" type="ORF">OO017_07795</name>
</gene>
<comment type="caution">
    <text evidence="4">The sequence shown here is derived from an EMBL/GenBank/DDBJ whole genome shotgun (WGS) entry which is preliminary data.</text>
</comment>
<dbReference type="PROSITE" id="PS51257">
    <property type="entry name" value="PROKAR_LIPOPROTEIN"/>
    <property type="match status" value="1"/>
</dbReference>
<feature type="domain" description="CHRD" evidence="3">
    <location>
        <begin position="38"/>
        <end position="170"/>
    </location>
</feature>
<evidence type="ECO:0000256" key="2">
    <source>
        <dbReference type="SAM" id="SignalP"/>
    </source>
</evidence>
<evidence type="ECO:0000313" key="4">
    <source>
        <dbReference type="EMBL" id="MCX2739841.1"/>
    </source>
</evidence>
<protein>
    <submittedName>
        <fullName evidence="4">CHRD domain-containing protein</fullName>
    </submittedName>
</protein>
<evidence type="ECO:0000259" key="3">
    <source>
        <dbReference type="PROSITE" id="PS50933"/>
    </source>
</evidence>
<keyword evidence="5" id="KW-1185">Reference proteome</keyword>
<dbReference type="Proteomes" id="UP001207228">
    <property type="component" value="Unassembled WGS sequence"/>
</dbReference>
<evidence type="ECO:0000313" key="5">
    <source>
        <dbReference type="Proteomes" id="UP001207228"/>
    </source>
</evidence>
<name>A0ABT3RDB8_9BACT</name>
<reference evidence="4 5" key="1">
    <citation type="submission" date="2022-11" db="EMBL/GenBank/DDBJ databases">
        <title>The characterization of three novel Bacteroidetes species and genomic analysis of their roles in tidal elemental geochemical cycles.</title>
        <authorList>
            <person name="Ma K.-J."/>
        </authorList>
    </citation>
    <scope>NUCLEOTIDE SEQUENCE [LARGE SCALE GENOMIC DNA]</scope>
    <source>
        <strain evidence="4 5">M82</strain>
    </source>
</reference>
<dbReference type="EMBL" id="JAPFQO010000004">
    <property type="protein sequence ID" value="MCX2739841.1"/>
    <property type="molecule type" value="Genomic_DNA"/>
</dbReference>
<feature type="signal peptide" evidence="2">
    <location>
        <begin position="1"/>
        <end position="25"/>
    </location>
</feature>
<dbReference type="InterPro" id="IPR010895">
    <property type="entry name" value="CHRD"/>
</dbReference>
<keyword evidence="2" id="KW-0732">Signal</keyword>
<accession>A0ABT3RDB8</accession>